<dbReference type="PRINTS" id="PR00682">
    <property type="entry name" value="IPNSYNTHASE"/>
</dbReference>
<dbReference type="Pfam" id="PF14226">
    <property type="entry name" value="DIOX_N"/>
    <property type="match status" value="1"/>
</dbReference>
<sequence length="380" mass="43218">METEGKTMRMETVPENLEWSLSTASVQELMKDQRLDGVLPRYSRDVDAIGDICEVDVPHIDMAKLMKEEYNNSQKTELLKLRSACKDWGTFQLVNHGVSIGALKGIRESVKEFFELPLREKMRWAQRPGSLEGYGHAFVTSEEQKLDWNDILFLKTLPPDCRSYDLWPDNPSHFQRALETYTEEMRELAVSIVKYMVKGMMMTADGLEAADDGAEEDHNKLFCESLRRGNYDVRINCYPPCPQPERVMGITPHVDISAVTLLVECGNTPGLHVLKDGRWVIVPPVDGAILVNLGAIMQIFSNGIYKAPDHRAMVNKYKERLSIVTFCYPDPSLDIGPSKQLTGESARTPPIYKTVTNSDYFHHFFNLKQAHDPFLDSLKI</sequence>
<feature type="domain" description="Fe2OG dioxygenase" evidence="5">
    <location>
        <begin position="229"/>
        <end position="329"/>
    </location>
</feature>
<name>A0A6P8CHD2_PUNGR</name>
<evidence type="ECO:0000256" key="1">
    <source>
        <dbReference type="ARBA" id="ARBA00008056"/>
    </source>
</evidence>
<dbReference type="GO" id="GO:0046872">
    <property type="term" value="F:metal ion binding"/>
    <property type="evidence" value="ECO:0007669"/>
    <property type="project" value="UniProtKB-KW"/>
</dbReference>
<dbReference type="InterPro" id="IPR044861">
    <property type="entry name" value="IPNS-like_FE2OG_OXY"/>
</dbReference>
<dbReference type="PANTHER" id="PTHR47991">
    <property type="entry name" value="OXOGLUTARATE/IRON-DEPENDENT DIOXYGENASE"/>
    <property type="match status" value="1"/>
</dbReference>
<keyword evidence="3 4" id="KW-0408">Iron</keyword>
<dbReference type="InterPro" id="IPR027443">
    <property type="entry name" value="IPNS-like_sf"/>
</dbReference>
<comment type="similarity">
    <text evidence="1 4">Belongs to the iron/ascorbate-dependent oxidoreductase family.</text>
</comment>
<dbReference type="Gene3D" id="2.60.120.330">
    <property type="entry name" value="B-lactam Antibiotic, Isopenicillin N Synthase, Chain"/>
    <property type="match status" value="1"/>
</dbReference>
<reference evidence="6" key="1">
    <citation type="journal article" date="2020" name="Plant Biotechnol. J.">
        <title>The pomegranate (Punica granatum L.) draft genome dissects genetic divergence between soft- and hard-seeded cultivars.</title>
        <authorList>
            <person name="Luo X."/>
            <person name="Li H."/>
            <person name="Wu Z."/>
            <person name="Yao W."/>
            <person name="Zhao P."/>
            <person name="Cao D."/>
            <person name="Yu H."/>
            <person name="Li K."/>
            <person name="Poudel K."/>
            <person name="Zhao D."/>
            <person name="Zhang F."/>
            <person name="Xia X."/>
            <person name="Chen L."/>
            <person name="Wang Q."/>
            <person name="Jing D."/>
            <person name="Cao S."/>
        </authorList>
    </citation>
    <scope>NUCLEOTIDE SEQUENCE [LARGE SCALE GENOMIC DNA]</scope>
    <source>
        <strain evidence="6">cv. Tunisia</strain>
    </source>
</reference>
<evidence type="ECO:0000256" key="4">
    <source>
        <dbReference type="RuleBase" id="RU003682"/>
    </source>
</evidence>
<dbReference type="FunFam" id="2.60.120.330:FF:000079">
    <property type="entry name" value="Protein SRG1"/>
    <property type="match status" value="1"/>
</dbReference>
<organism evidence="6 7">
    <name type="scientific">Punica granatum</name>
    <name type="common">Pomegranate</name>
    <dbReference type="NCBI Taxonomy" id="22663"/>
    <lineage>
        <taxon>Eukaryota</taxon>
        <taxon>Viridiplantae</taxon>
        <taxon>Streptophyta</taxon>
        <taxon>Embryophyta</taxon>
        <taxon>Tracheophyta</taxon>
        <taxon>Spermatophyta</taxon>
        <taxon>Magnoliopsida</taxon>
        <taxon>eudicotyledons</taxon>
        <taxon>Gunneridae</taxon>
        <taxon>Pentapetalae</taxon>
        <taxon>rosids</taxon>
        <taxon>malvids</taxon>
        <taxon>Myrtales</taxon>
        <taxon>Lythraceae</taxon>
        <taxon>Punica</taxon>
    </lineage>
</organism>
<evidence type="ECO:0000256" key="2">
    <source>
        <dbReference type="ARBA" id="ARBA00022723"/>
    </source>
</evidence>
<dbReference type="InterPro" id="IPR050295">
    <property type="entry name" value="Plant_2OG-oxidoreductases"/>
</dbReference>
<proteinExistence type="inferred from homology"/>
<dbReference type="InterPro" id="IPR026992">
    <property type="entry name" value="DIOX_N"/>
</dbReference>
<accession>A0A6P8CHD2</accession>
<evidence type="ECO:0000313" key="7">
    <source>
        <dbReference type="RefSeq" id="XP_031383472.1"/>
    </source>
</evidence>
<dbReference type="Pfam" id="PF03171">
    <property type="entry name" value="2OG-FeII_Oxy"/>
    <property type="match status" value="1"/>
</dbReference>
<dbReference type="InterPro" id="IPR005123">
    <property type="entry name" value="Oxoglu/Fe-dep_dioxygenase_dom"/>
</dbReference>
<dbReference type="PROSITE" id="PS51471">
    <property type="entry name" value="FE2OG_OXY"/>
    <property type="match status" value="1"/>
</dbReference>
<evidence type="ECO:0000313" key="6">
    <source>
        <dbReference type="Proteomes" id="UP000515151"/>
    </source>
</evidence>
<reference evidence="7" key="2">
    <citation type="submission" date="2025-08" db="UniProtKB">
        <authorList>
            <consortium name="RefSeq"/>
        </authorList>
    </citation>
    <scope>IDENTIFICATION</scope>
    <source>
        <tissue evidence="7">Leaf</tissue>
    </source>
</reference>
<dbReference type="OrthoDB" id="288590at2759"/>
<dbReference type="RefSeq" id="XP_031383472.1">
    <property type="nucleotide sequence ID" value="XM_031527612.1"/>
</dbReference>
<dbReference type="GO" id="GO:0016491">
    <property type="term" value="F:oxidoreductase activity"/>
    <property type="evidence" value="ECO:0007669"/>
    <property type="project" value="UniProtKB-KW"/>
</dbReference>
<dbReference type="GeneID" id="116197460"/>
<evidence type="ECO:0000256" key="3">
    <source>
        <dbReference type="ARBA" id="ARBA00023004"/>
    </source>
</evidence>
<protein>
    <submittedName>
        <fullName evidence="7">Protein SRG1-like</fullName>
    </submittedName>
</protein>
<gene>
    <name evidence="7" type="primary">LOC116197460</name>
</gene>
<evidence type="ECO:0000259" key="5">
    <source>
        <dbReference type="PROSITE" id="PS51471"/>
    </source>
</evidence>
<keyword evidence="6" id="KW-1185">Reference proteome</keyword>
<dbReference type="SUPFAM" id="SSF51197">
    <property type="entry name" value="Clavaminate synthase-like"/>
    <property type="match status" value="1"/>
</dbReference>
<dbReference type="Proteomes" id="UP000515151">
    <property type="component" value="Chromosome 2"/>
</dbReference>
<keyword evidence="4" id="KW-0560">Oxidoreductase</keyword>
<keyword evidence="2 4" id="KW-0479">Metal-binding</keyword>
<dbReference type="AlphaFoldDB" id="A0A6P8CHD2"/>